<feature type="transmembrane region" description="Helical" evidence="1">
    <location>
        <begin position="192"/>
        <end position="213"/>
    </location>
</feature>
<gene>
    <name evidence="2" type="ORF">ACFPOU_07235</name>
</gene>
<dbReference type="EMBL" id="JBHSMS010000023">
    <property type="protein sequence ID" value="MFC5510914.1"/>
    <property type="molecule type" value="Genomic_DNA"/>
</dbReference>
<proteinExistence type="predicted"/>
<protein>
    <submittedName>
        <fullName evidence="2">Uncharacterized protein</fullName>
    </submittedName>
</protein>
<organism evidence="2 3">
    <name type="scientific">Massilia jejuensis</name>
    <dbReference type="NCBI Taxonomy" id="648894"/>
    <lineage>
        <taxon>Bacteria</taxon>
        <taxon>Pseudomonadati</taxon>
        <taxon>Pseudomonadota</taxon>
        <taxon>Betaproteobacteria</taxon>
        <taxon>Burkholderiales</taxon>
        <taxon>Oxalobacteraceae</taxon>
        <taxon>Telluria group</taxon>
        <taxon>Massilia</taxon>
    </lineage>
</organism>
<feature type="transmembrane region" description="Helical" evidence="1">
    <location>
        <begin position="16"/>
        <end position="34"/>
    </location>
</feature>
<dbReference type="RefSeq" id="WP_379718800.1">
    <property type="nucleotide sequence ID" value="NZ_JBHSMS010000023.1"/>
</dbReference>
<sequence>MAENLKQIHAWSTTKILIILLLLGDLAFMIIHVFHKLTQYLANSISNIGMDSEYAVIYHYLDIDFLQKVTPYFANSLFNIEMDNGYAEAYQHLKFIGIIFVFFYLCIKQKIWSFFPWMLLFSYFLLDDSFQLHERLGSVIASGIAFSPPFGLRRQDLGELAVTMTAGLIILPSLMLAYYLGCAPIRKIYHNLLLLLSLLVFFGVGVDMVHAVFMNSPIFSPIFGVIEDGGEMLAVSMFASYSFFLLKKFINLKDAAVMHSTNVQQSIATATANQ</sequence>
<feature type="transmembrane region" description="Helical" evidence="1">
    <location>
        <begin position="233"/>
        <end position="250"/>
    </location>
</feature>
<feature type="transmembrane region" description="Helical" evidence="1">
    <location>
        <begin position="89"/>
        <end position="107"/>
    </location>
</feature>
<comment type="caution">
    <text evidence="2">The sequence shown here is derived from an EMBL/GenBank/DDBJ whole genome shotgun (WGS) entry which is preliminary data.</text>
</comment>
<dbReference type="Proteomes" id="UP001596031">
    <property type="component" value="Unassembled WGS sequence"/>
</dbReference>
<reference evidence="3" key="1">
    <citation type="journal article" date="2019" name="Int. J. Syst. Evol. Microbiol.">
        <title>The Global Catalogue of Microorganisms (GCM) 10K type strain sequencing project: providing services to taxonomists for standard genome sequencing and annotation.</title>
        <authorList>
            <consortium name="The Broad Institute Genomics Platform"/>
            <consortium name="The Broad Institute Genome Sequencing Center for Infectious Disease"/>
            <person name="Wu L."/>
            <person name="Ma J."/>
        </authorList>
    </citation>
    <scope>NUCLEOTIDE SEQUENCE [LARGE SCALE GENOMIC DNA]</scope>
    <source>
        <strain evidence="3">CCUG 38813</strain>
    </source>
</reference>
<feature type="transmembrane region" description="Helical" evidence="1">
    <location>
        <begin position="160"/>
        <end position="180"/>
    </location>
</feature>
<keyword evidence="3" id="KW-1185">Reference proteome</keyword>
<keyword evidence="1" id="KW-0812">Transmembrane</keyword>
<name>A0ABW0PE38_9BURK</name>
<keyword evidence="1" id="KW-0472">Membrane</keyword>
<keyword evidence="1" id="KW-1133">Transmembrane helix</keyword>
<evidence type="ECO:0000256" key="1">
    <source>
        <dbReference type="SAM" id="Phobius"/>
    </source>
</evidence>
<accession>A0ABW0PE38</accession>
<evidence type="ECO:0000313" key="3">
    <source>
        <dbReference type="Proteomes" id="UP001596031"/>
    </source>
</evidence>
<evidence type="ECO:0000313" key="2">
    <source>
        <dbReference type="EMBL" id="MFC5510914.1"/>
    </source>
</evidence>